<keyword evidence="11" id="KW-0067">ATP-binding</keyword>
<dbReference type="eggNOG" id="COG2205">
    <property type="taxonomic scope" value="Bacteria"/>
</dbReference>
<evidence type="ECO:0000256" key="16">
    <source>
        <dbReference type="SAM" id="Phobius"/>
    </source>
</evidence>
<evidence type="ECO:0000256" key="4">
    <source>
        <dbReference type="ARBA" id="ARBA00012438"/>
    </source>
</evidence>
<dbReference type="GO" id="GO:0005886">
    <property type="term" value="C:plasma membrane"/>
    <property type="evidence" value="ECO:0007669"/>
    <property type="project" value="UniProtKB-SubCell"/>
</dbReference>
<dbReference type="GO" id="GO:0045121">
    <property type="term" value="C:membrane raft"/>
    <property type="evidence" value="ECO:0007669"/>
    <property type="project" value="UniProtKB-SubCell"/>
</dbReference>
<dbReference type="Gene3D" id="3.30.450.40">
    <property type="match status" value="2"/>
</dbReference>
<dbReference type="OrthoDB" id="9757990at2"/>
<dbReference type="PRINTS" id="PR00344">
    <property type="entry name" value="BCTRLSENSOR"/>
</dbReference>
<feature type="domain" description="PAS" evidence="18">
    <location>
        <begin position="470"/>
        <end position="517"/>
    </location>
</feature>
<dbReference type="Pfam" id="PF13185">
    <property type="entry name" value="GAF_2"/>
    <property type="match status" value="1"/>
</dbReference>
<dbReference type="RefSeq" id="WP_012936970.1">
    <property type="nucleotide sequence ID" value="NC_013739.1"/>
</dbReference>
<evidence type="ECO:0000256" key="5">
    <source>
        <dbReference type="ARBA" id="ARBA00022475"/>
    </source>
</evidence>
<dbReference type="GO" id="GO:0005524">
    <property type="term" value="F:ATP binding"/>
    <property type="evidence" value="ECO:0007669"/>
    <property type="project" value="UniProtKB-KW"/>
</dbReference>
<dbReference type="InterPro" id="IPR000014">
    <property type="entry name" value="PAS"/>
</dbReference>
<keyword evidence="14 16" id="KW-0472">Membrane</keyword>
<dbReference type="InterPro" id="IPR007891">
    <property type="entry name" value="CHASE3"/>
</dbReference>
<evidence type="ECO:0000256" key="8">
    <source>
        <dbReference type="ARBA" id="ARBA00022692"/>
    </source>
</evidence>
<evidence type="ECO:0000256" key="1">
    <source>
        <dbReference type="ARBA" id="ARBA00000085"/>
    </source>
</evidence>
<dbReference type="GO" id="GO:0009927">
    <property type="term" value="F:histidine phosphotransfer kinase activity"/>
    <property type="evidence" value="ECO:0007669"/>
    <property type="project" value="TreeGrafter"/>
</dbReference>
<evidence type="ECO:0000256" key="3">
    <source>
        <dbReference type="ARBA" id="ARBA00004314"/>
    </source>
</evidence>
<dbReference type="InterPro" id="IPR003594">
    <property type="entry name" value="HATPase_dom"/>
</dbReference>
<dbReference type="SUPFAM" id="SSF158472">
    <property type="entry name" value="HAMP domain-like"/>
    <property type="match status" value="1"/>
</dbReference>
<dbReference type="InterPro" id="IPR036097">
    <property type="entry name" value="HisK_dim/P_sf"/>
</dbReference>
<dbReference type="InterPro" id="IPR013767">
    <property type="entry name" value="PAS_fold"/>
</dbReference>
<reference evidence="21" key="2">
    <citation type="submission" date="2010-01" db="EMBL/GenBank/DDBJ databases">
        <title>The complete genome of Conexibacter woesei DSM 14684.</title>
        <authorList>
            <consortium name="US DOE Joint Genome Institute (JGI-PGF)"/>
            <person name="Lucas S."/>
            <person name="Copeland A."/>
            <person name="Lapidus A."/>
            <person name="Glavina del Rio T."/>
            <person name="Dalin E."/>
            <person name="Tice H."/>
            <person name="Bruce D."/>
            <person name="Goodwin L."/>
            <person name="Pitluck S."/>
            <person name="Kyrpides N."/>
            <person name="Mavromatis K."/>
            <person name="Ivanova N."/>
            <person name="Mikhailova N."/>
            <person name="Chertkov O."/>
            <person name="Brettin T."/>
            <person name="Detter J.C."/>
            <person name="Han C."/>
            <person name="Larimer F."/>
            <person name="Land M."/>
            <person name="Hauser L."/>
            <person name="Markowitz V."/>
            <person name="Cheng J.-F."/>
            <person name="Hugenholtz P."/>
            <person name="Woyke T."/>
            <person name="Wu D."/>
            <person name="Pukall R."/>
            <person name="Steenblock K."/>
            <person name="Schneider S."/>
            <person name="Klenk H.-P."/>
            <person name="Eisen J.A."/>
        </authorList>
    </citation>
    <scope>NUCLEOTIDE SEQUENCE [LARGE SCALE GENOMIC DNA]</scope>
    <source>
        <strain evidence="21">DSM 14684 / CIP 108061 / JCM 11494 / NBRC 100937 / ID131577</strain>
    </source>
</reference>
<dbReference type="HOGENOM" id="CLU_297845_0_0_11"/>
<keyword evidence="10 20" id="KW-0418">Kinase</keyword>
<dbReference type="EC" id="2.7.13.3" evidence="4"/>
<dbReference type="SUPFAM" id="SSF55874">
    <property type="entry name" value="ATPase domain of HSP90 chaperone/DNA topoisomerase II/histidine kinase"/>
    <property type="match status" value="1"/>
</dbReference>
<dbReference type="CDD" id="cd00075">
    <property type="entry name" value="HATPase"/>
    <property type="match status" value="1"/>
</dbReference>
<evidence type="ECO:0000256" key="14">
    <source>
        <dbReference type="ARBA" id="ARBA00023136"/>
    </source>
</evidence>
<keyword evidence="12 16" id="KW-1133">Transmembrane helix</keyword>
<dbReference type="Pfam" id="PF00672">
    <property type="entry name" value="HAMP"/>
    <property type="match status" value="1"/>
</dbReference>
<dbReference type="CDD" id="cd06225">
    <property type="entry name" value="HAMP"/>
    <property type="match status" value="1"/>
</dbReference>
<dbReference type="InterPro" id="IPR004358">
    <property type="entry name" value="Sig_transdc_His_kin-like_C"/>
</dbReference>
<evidence type="ECO:0000259" key="17">
    <source>
        <dbReference type="PROSITE" id="PS50109"/>
    </source>
</evidence>
<evidence type="ECO:0000259" key="18">
    <source>
        <dbReference type="PROSITE" id="PS50112"/>
    </source>
</evidence>
<dbReference type="Pfam" id="PF00512">
    <property type="entry name" value="HisKA"/>
    <property type="match status" value="1"/>
</dbReference>
<dbReference type="SUPFAM" id="SSF47384">
    <property type="entry name" value="Homodimeric domain of signal transducing histidine kinase"/>
    <property type="match status" value="1"/>
</dbReference>
<comment type="subcellular location">
    <subcellularLocation>
        <location evidence="2">Cell membrane</location>
    </subcellularLocation>
    <subcellularLocation>
        <location evidence="3">Membrane raft</location>
        <topology evidence="3">Multi-pass membrane protein</topology>
    </subcellularLocation>
</comment>
<evidence type="ECO:0000256" key="13">
    <source>
        <dbReference type="ARBA" id="ARBA00023012"/>
    </source>
</evidence>
<dbReference type="CDD" id="cd00082">
    <property type="entry name" value="HisKA"/>
    <property type="match status" value="1"/>
</dbReference>
<evidence type="ECO:0000313" key="20">
    <source>
        <dbReference type="EMBL" id="ADB53919.1"/>
    </source>
</evidence>
<sequence precursor="true">MRGRGLNGRLLAGSLILLLLVAAAFAVTFASIDRLRDANRDLQRALTAVSAADRIERLAIDAETAQRGFVIAQDERFLEPYEAALRELPGAEAQLLEAMPEGDADRRANAIAGIAKVDAYVKGFVTDQIALVRRDPAAAREVVASGAGKRRMDAIRADFAVTERAERARASEVREDADDAARRAVLFALLGLLGCPLLVLAYAGYLSRLVVAPIRRVAGAAQRLASGDLTARVNEGGVAEAGVLARSFNTMASSAQHSRDELENQNAELEAQQGELERTLDALADEKERAEAFHRVVARVSAAAELDDLARVLLSEIGDLLGADVGTLYALDVSDPDGPLVLAGARGFDSAALPRRLVSGAGLAGRAVAERRAVHASHGTADGTGGESGGDAMRVATLAGEAQVGHELHIPLLGPTRVAGVLSFGRVGDAAFAGSAIDLAGRLAEPAAVGLVRALATQYAQHQAAVNMAVLETAQDAYVAADGDSFVIEWSPQAEAIFGWTAEEAIGRAIPDLIVPDRDRDFFARWSAQLLDDAERSATETRRFELVARHKDRHELTIELSIVPLRIGGGWRLNAFVRDISGRVLREREREARSDVSRVLAEVEGREQLIEPTLAALGEALQWPVVVFWLPGEHDRLTCAGTWQDPSADGLAPLVLQTRTTTLGGGAGLAARVWESGKPGWERTESDRLARGRAAAGAGLRIAGAIRVGHGAHALGVLEFWQRDAAPPDAELFDTLDAIGGQVVQVAQKRAAEAEADRLKNEFFALVSHELRTPLTSIVGYVELVLEGEVGEVNDEQARFLGIVERNGKRLQRLVGDLLFVAQVEAGTLNLEHGDATLEAIVRDAVDGARPRAEQVGVTVAAETEPVPPIRGDADRLGQLVDNLISNALKFTPSGGDVTVTLRIDGDEVALAVADTGIGIPADEQARLFDRFFRASTAVEGEIPGIGLGLSICQAIAEGHGGRIEVESEVGRGTTFRVVLPLRARLADADAAADTPAAHAATSGNGARRT</sequence>
<comment type="catalytic activity">
    <reaction evidence="1">
        <text>ATP + protein L-histidine = ADP + protein N-phospho-L-histidine.</text>
        <dbReference type="EC" id="2.7.13.3"/>
    </reaction>
</comment>
<reference evidence="20 21" key="1">
    <citation type="journal article" date="2010" name="Stand. Genomic Sci.">
        <title>Complete genome sequence of Conexibacter woesei type strain (ID131577).</title>
        <authorList>
            <person name="Pukall R."/>
            <person name="Lapidus A."/>
            <person name="Glavina Del Rio T."/>
            <person name="Copeland A."/>
            <person name="Tice H."/>
            <person name="Cheng J.-F."/>
            <person name="Lucas S."/>
            <person name="Chen F."/>
            <person name="Nolan M."/>
            <person name="Bruce D."/>
            <person name="Goodwin L."/>
            <person name="Pitluck S."/>
            <person name="Mavromatis K."/>
            <person name="Ivanova N."/>
            <person name="Ovchinnikova G."/>
            <person name="Pati A."/>
            <person name="Chen A."/>
            <person name="Palaniappan K."/>
            <person name="Land M."/>
            <person name="Hauser L."/>
            <person name="Chang Y.-J."/>
            <person name="Jeffries C.D."/>
            <person name="Chain P."/>
            <person name="Meincke L."/>
            <person name="Sims D."/>
            <person name="Brettin T."/>
            <person name="Detter J.C."/>
            <person name="Rohde M."/>
            <person name="Goeker M."/>
            <person name="Bristow J."/>
            <person name="Eisen J.A."/>
            <person name="Markowitz V."/>
            <person name="Kyrpides N.C."/>
            <person name="Klenk H.-P."/>
            <person name="Hugenholtz P."/>
        </authorList>
    </citation>
    <scope>NUCLEOTIDE SEQUENCE [LARGE SCALE GENOMIC DNA]</scope>
    <source>
        <strain evidence="21">DSM 14684 / CIP 108061 / JCM 11494 / NBRC 100937 / ID131577</strain>
    </source>
</reference>
<dbReference type="SMART" id="SM00065">
    <property type="entry name" value="GAF"/>
    <property type="match status" value="1"/>
</dbReference>
<dbReference type="FunFam" id="1.10.287.130:FF:000001">
    <property type="entry name" value="Two-component sensor histidine kinase"/>
    <property type="match status" value="1"/>
</dbReference>
<dbReference type="InterPro" id="IPR029016">
    <property type="entry name" value="GAF-like_dom_sf"/>
</dbReference>
<dbReference type="PROSITE" id="PS50885">
    <property type="entry name" value="HAMP"/>
    <property type="match status" value="1"/>
</dbReference>
<dbReference type="Pfam" id="PF05227">
    <property type="entry name" value="CHASE3"/>
    <property type="match status" value="1"/>
</dbReference>
<evidence type="ECO:0000313" key="21">
    <source>
        <dbReference type="Proteomes" id="UP000008229"/>
    </source>
</evidence>
<dbReference type="Proteomes" id="UP000008229">
    <property type="component" value="Chromosome"/>
</dbReference>
<dbReference type="Gene3D" id="6.10.340.10">
    <property type="match status" value="1"/>
</dbReference>
<dbReference type="NCBIfam" id="TIGR00229">
    <property type="entry name" value="sensory_box"/>
    <property type="match status" value="1"/>
</dbReference>
<dbReference type="InterPro" id="IPR036890">
    <property type="entry name" value="HATPase_C_sf"/>
</dbReference>
<keyword evidence="13" id="KW-0902">Two-component regulatory system</keyword>
<feature type="coiled-coil region" evidence="15">
    <location>
        <begin position="252"/>
        <end position="289"/>
    </location>
</feature>
<keyword evidence="8 16" id="KW-0812">Transmembrane</keyword>
<dbReference type="InterPro" id="IPR003660">
    <property type="entry name" value="HAMP_dom"/>
</dbReference>
<dbReference type="STRING" id="469383.Cwoe_5514"/>
<dbReference type="Pfam" id="PF00989">
    <property type="entry name" value="PAS"/>
    <property type="match status" value="1"/>
</dbReference>
<evidence type="ECO:0000256" key="6">
    <source>
        <dbReference type="ARBA" id="ARBA00022553"/>
    </source>
</evidence>
<evidence type="ECO:0000256" key="7">
    <source>
        <dbReference type="ARBA" id="ARBA00022679"/>
    </source>
</evidence>
<dbReference type="GO" id="GO:0006355">
    <property type="term" value="P:regulation of DNA-templated transcription"/>
    <property type="evidence" value="ECO:0007669"/>
    <property type="project" value="InterPro"/>
</dbReference>
<dbReference type="eggNOG" id="COG5278">
    <property type="taxonomic scope" value="Bacteria"/>
</dbReference>
<gene>
    <name evidence="20" type="ordered locus">Cwoe_5514</name>
</gene>
<evidence type="ECO:0000256" key="12">
    <source>
        <dbReference type="ARBA" id="ARBA00022989"/>
    </source>
</evidence>
<dbReference type="eggNOG" id="COG3850">
    <property type="taxonomic scope" value="Bacteria"/>
</dbReference>
<dbReference type="EMBL" id="CP001854">
    <property type="protein sequence ID" value="ADB53919.1"/>
    <property type="molecule type" value="Genomic_DNA"/>
</dbReference>
<name>D3EZT1_CONWI</name>
<organism evidence="20 21">
    <name type="scientific">Conexibacter woesei (strain DSM 14684 / CCUG 47730 / CIP 108061 / JCM 11494 / NBRC 100937 / ID131577)</name>
    <dbReference type="NCBI Taxonomy" id="469383"/>
    <lineage>
        <taxon>Bacteria</taxon>
        <taxon>Bacillati</taxon>
        <taxon>Actinomycetota</taxon>
        <taxon>Thermoleophilia</taxon>
        <taxon>Solirubrobacterales</taxon>
        <taxon>Conexibacteraceae</taxon>
        <taxon>Conexibacter</taxon>
    </lineage>
</organism>
<dbReference type="PANTHER" id="PTHR43047">
    <property type="entry name" value="TWO-COMPONENT HISTIDINE PROTEIN KINASE"/>
    <property type="match status" value="1"/>
</dbReference>
<evidence type="ECO:0000256" key="2">
    <source>
        <dbReference type="ARBA" id="ARBA00004236"/>
    </source>
</evidence>
<feature type="transmembrane region" description="Helical" evidence="16">
    <location>
        <begin position="184"/>
        <end position="206"/>
    </location>
</feature>
<evidence type="ECO:0000259" key="19">
    <source>
        <dbReference type="PROSITE" id="PS50885"/>
    </source>
</evidence>
<evidence type="ECO:0000256" key="11">
    <source>
        <dbReference type="ARBA" id="ARBA00022840"/>
    </source>
</evidence>
<proteinExistence type="predicted"/>
<dbReference type="SMART" id="SM00304">
    <property type="entry name" value="HAMP"/>
    <property type="match status" value="1"/>
</dbReference>
<dbReference type="Pfam" id="PF02518">
    <property type="entry name" value="HATPase_c"/>
    <property type="match status" value="1"/>
</dbReference>
<dbReference type="Gene3D" id="3.30.450.20">
    <property type="entry name" value="PAS domain"/>
    <property type="match status" value="1"/>
</dbReference>
<keyword evidence="5" id="KW-1003">Cell membrane</keyword>
<keyword evidence="15" id="KW-0175">Coiled coil</keyword>
<feature type="domain" description="HAMP" evidence="19">
    <location>
        <begin position="208"/>
        <end position="260"/>
    </location>
</feature>
<evidence type="ECO:0000256" key="15">
    <source>
        <dbReference type="SAM" id="Coils"/>
    </source>
</evidence>
<dbReference type="PROSITE" id="PS50109">
    <property type="entry name" value="HIS_KIN"/>
    <property type="match status" value="1"/>
</dbReference>
<evidence type="ECO:0000256" key="9">
    <source>
        <dbReference type="ARBA" id="ARBA00022741"/>
    </source>
</evidence>
<dbReference type="Gene3D" id="3.30.565.10">
    <property type="entry name" value="Histidine kinase-like ATPase, C-terminal domain"/>
    <property type="match status" value="1"/>
</dbReference>
<keyword evidence="9" id="KW-0547">Nucleotide-binding</keyword>
<protein>
    <recommendedName>
        <fullName evidence="4">histidine kinase</fullName>
        <ecNumber evidence="4">2.7.13.3</ecNumber>
    </recommendedName>
</protein>
<dbReference type="GO" id="GO:0000155">
    <property type="term" value="F:phosphorelay sensor kinase activity"/>
    <property type="evidence" value="ECO:0007669"/>
    <property type="project" value="InterPro"/>
</dbReference>
<dbReference type="InterPro" id="IPR005467">
    <property type="entry name" value="His_kinase_dom"/>
</dbReference>
<keyword evidence="6" id="KW-0597">Phosphoprotein</keyword>
<dbReference type="SMART" id="SM00091">
    <property type="entry name" value="PAS"/>
    <property type="match status" value="1"/>
</dbReference>
<dbReference type="PROSITE" id="PS50112">
    <property type="entry name" value="PAS"/>
    <property type="match status" value="1"/>
</dbReference>
<keyword evidence="21" id="KW-1185">Reference proteome</keyword>
<dbReference type="SUPFAM" id="SSF55785">
    <property type="entry name" value="PYP-like sensor domain (PAS domain)"/>
    <property type="match status" value="1"/>
</dbReference>
<dbReference type="Gene3D" id="1.10.287.130">
    <property type="match status" value="1"/>
</dbReference>
<dbReference type="InterPro" id="IPR003661">
    <property type="entry name" value="HisK_dim/P_dom"/>
</dbReference>
<keyword evidence="7" id="KW-0808">Transferase</keyword>
<evidence type="ECO:0000256" key="10">
    <source>
        <dbReference type="ARBA" id="ARBA00022777"/>
    </source>
</evidence>
<dbReference type="SMART" id="SM00387">
    <property type="entry name" value="HATPase_c"/>
    <property type="match status" value="1"/>
</dbReference>
<dbReference type="CDD" id="cd19410">
    <property type="entry name" value="HK9-like_sensor"/>
    <property type="match status" value="1"/>
</dbReference>
<accession>D3EZT1</accession>
<dbReference type="KEGG" id="cwo:Cwoe_5514"/>
<feature type="domain" description="Histidine kinase" evidence="17">
    <location>
        <begin position="766"/>
        <end position="984"/>
    </location>
</feature>
<dbReference type="SMART" id="SM00388">
    <property type="entry name" value="HisKA"/>
    <property type="match status" value="1"/>
</dbReference>
<dbReference type="CDD" id="cd00130">
    <property type="entry name" value="PAS"/>
    <property type="match status" value="1"/>
</dbReference>
<dbReference type="InterPro" id="IPR035965">
    <property type="entry name" value="PAS-like_dom_sf"/>
</dbReference>
<dbReference type="AlphaFoldDB" id="D3EZT1"/>
<dbReference type="PANTHER" id="PTHR43047:SF72">
    <property type="entry name" value="OSMOSENSING HISTIDINE PROTEIN KINASE SLN1"/>
    <property type="match status" value="1"/>
</dbReference>
<dbReference type="FunFam" id="3.30.565.10:FF:000023">
    <property type="entry name" value="PAS domain-containing sensor histidine kinase"/>
    <property type="match status" value="1"/>
</dbReference>
<dbReference type="SUPFAM" id="SSF55781">
    <property type="entry name" value="GAF domain-like"/>
    <property type="match status" value="2"/>
</dbReference>
<dbReference type="InterPro" id="IPR003018">
    <property type="entry name" value="GAF"/>
</dbReference>